<keyword evidence="4" id="KW-1185">Reference proteome</keyword>
<dbReference type="EMBL" id="SACR01000007">
    <property type="protein sequence ID" value="RVU43438.1"/>
    <property type="molecule type" value="Genomic_DNA"/>
</dbReference>
<accession>A0A437R9H9</accession>
<dbReference type="InterPro" id="IPR001296">
    <property type="entry name" value="Glyco_trans_1"/>
</dbReference>
<dbReference type="OrthoDB" id="9815351at2"/>
<comment type="caution">
    <text evidence="3">The sequence shown here is derived from an EMBL/GenBank/DDBJ whole genome shotgun (WGS) entry which is preliminary data.</text>
</comment>
<organism evidence="3 4">
    <name type="scientific">Rubrivivax rivuli</name>
    <dbReference type="NCBI Taxonomy" id="1862385"/>
    <lineage>
        <taxon>Bacteria</taxon>
        <taxon>Pseudomonadati</taxon>
        <taxon>Pseudomonadota</taxon>
        <taxon>Betaproteobacteria</taxon>
        <taxon>Burkholderiales</taxon>
        <taxon>Sphaerotilaceae</taxon>
        <taxon>Rubrivivax</taxon>
    </lineage>
</organism>
<evidence type="ECO:0000313" key="3">
    <source>
        <dbReference type="EMBL" id="RVU43438.1"/>
    </source>
</evidence>
<dbReference type="Pfam" id="PF00534">
    <property type="entry name" value="Glycos_transf_1"/>
    <property type="match status" value="1"/>
</dbReference>
<sequence>MLKVLYLHPFSAYGGATKSLAELVRAFPKGEVGGLALAPPGPAAQSLHQAGLEILPVRGLSQWDDTRFGHYRGARWLILLRELAYWPGSLLALRRAAAHGPFDLVHCNEITALLVGVLAKRLLKAPLVVHVRSLQRGVSGGWVTRALLRLLRHHADAVVAIDEAVRRTLPSDLPVQVIHNGMRPPEDRPDRPIDGAAPFTVGIIGVLHRSKGVYELIEAARLLRDRGVPVRILVAGANVHKLTGLRGWLLRKLDFARDVRGDLEATVDRHRLHAEVEFLGFVSDVQSVYERLDAVCFPSHLDAPGRPVFEAALHGLPTVVAMRHPTEDVVVPGETGLCIDEPTPEAIADAIQSLAADRDRTRGMGRRARQLALGRFDSRLCAQKMLAVYQKTAPPSPT</sequence>
<dbReference type="Gene3D" id="3.40.50.2000">
    <property type="entry name" value="Glycogen Phosphorylase B"/>
    <property type="match status" value="2"/>
</dbReference>
<dbReference type="InterPro" id="IPR028098">
    <property type="entry name" value="Glyco_trans_4-like_N"/>
</dbReference>
<dbReference type="Pfam" id="PF13579">
    <property type="entry name" value="Glyco_trans_4_4"/>
    <property type="match status" value="1"/>
</dbReference>
<proteinExistence type="predicted"/>
<gene>
    <name evidence="3" type="ORF">EOE66_21110</name>
</gene>
<feature type="domain" description="Glycosyltransferase subfamily 4-like N-terminal" evidence="2">
    <location>
        <begin position="14"/>
        <end position="170"/>
    </location>
</feature>
<dbReference type="CDD" id="cd03801">
    <property type="entry name" value="GT4_PimA-like"/>
    <property type="match status" value="1"/>
</dbReference>
<dbReference type="AlphaFoldDB" id="A0A437R9H9"/>
<evidence type="ECO:0000313" key="4">
    <source>
        <dbReference type="Proteomes" id="UP000285575"/>
    </source>
</evidence>
<dbReference type="RefSeq" id="WP_128230721.1">
    <property type="nucleotide sequence ID" value="NZ_SACR01000007.1"/>
</dbReference>
<dbReference type="PANTHER" id="PTHR12526">
    <property type="entry name" value="GLYCOSYLTRANSFERASE"/>
    <property type="match status" value="1"/>
</dbReference>
<name>A0A437R9H9_9BURK</name>
<protein>
    <submittedName>
        <fullName evidence="3">Glycosyltransferase family 1 protein</fullName>
    </submittedName>
</protein>
<dbReference type="SUPFAM" id="SSF53756">
    <property type="entry name" value="UDP-Glycosyltransferase/glycogen phosphorylase"/>
    <property type="match status" value="1"/>
</dbReference>
<evidence type="ECO:0000259" key="2">
    <source>
        <dbReference type="Pfam" id="PF13579"/>
    </source>
</evidence>
<keyword evidence="3" id="KW-0808">Transferase</keyword>
<feature type="domain" description="Glycosyl transferase family 1" evidence="1">
    <location>
        <begin position="199"/>
        <end position="370"/>
    </location>
</feature>
<dbReference type="Proteomes" id="UP000285575">
    <property type="component" value="Unassembled WGS sequence"/>
</dbReference>
<dbReference type="GO" id="GO:0016757">
    <property type="term" value="F:glycosyltransferase activity"/>
    <property type="evidence" value="ECO:0007669"/>
    <property type="project" value="InterPro"/>
</dbReference>
<reference evidence="3 4" key="1">
    <citation type="submission" date="2019-01" db="EMBL/GenBank/DDBJ databases">
        <authorList>
            <person name="Chen W.-M."/>
        </authorList>
    </citation>
    <scope>NUCLEOTIDE SEQUENCE [LARGE SCALE GENOMIC DNA]</scope>
    <source>
        <strain evidence="3 4">KYPY4</strain>
    </source>
</reference>
<evidence type="ECO:0000259" key="1">
    <source>
        <dbReference type="Pfam" id="PF00534"/>
    </source>
</evidence>